<dbReference type="GO" id="GO:0009231">
    <property type="term" value="P:riboflavin biosynthetic process"/>
    <property type="evidence" value="ECO:0007669"/>
    <property type="project" value="InterPro"/>
</dbReference>
<dbReference type="Pfam" id="PF01872">
    <property type="entry name" value="RibD_C"/>
    <property type="match status" value="1"/>
</dbReference>
<dbReference type="EMBL" id="DSTK01000013">
    <property type="protein sequence ID" value="HFK96508.1"/>
    <property type="molecule type" value="Genomic_DNA"/>
</dbReference>
<accession>A0A831ZYS4</accession>
<dbReference type="PANTHER" id="PTHR38011">
    <property type="entry name" value="DIHYDROFOLATE REDUCTASE FAMILY PROTEIN (AFU_ORTHOLOGUE AFUA_8G06820)"/>
    <property type="match status" value="1"/>
</dbReference>
<dbReference type="PROSITE" id="PS51330">
    <property type="entry name" value="DHFR_2"/>
    <property type="match status" value="1"/>
</dbReference>
<proteinExistence type="predicted"/>
<reference evidence="2" key="1">
    <citation type="journal article" date="2020" name="mSystems">
        <title>Genome- and Community-Level Interaction Insights into Carbon Utilization and Element Cycling Functions of Hydrothermarchaeota in Hydrothermal Sediment.</title>
        <authorList>
            <person name="Zhou Z."/>
            <person name="Liu Y."/>
            <person name="Xu W."/>
            <person name="Pan J."/>
            <person name="Luo Z.H."/>
            <person name="Li M."/>
        </authorList>
    </citation>
    <scope>NUCLEOTIDE SEQUENCE [LARGE SCALE GENOMIC DNA]</scope>
    <source>
        <strain evidence="2">SpSt-456</strain>
    </source>
</reference>
<feature type="domain" description="DHFR" evidence="1">
    <location>
        <begin position="1"/>
        <end position="171"/>
    </location>
</feature>
<dbReference type="InterPro" id="IPR050765">
    <property type="entry name" value="Riboflavin_Biosynth_HTPR"/>
</dbReference>
<dbReference type="Gene3D" id="3.40.430.10">
    <property type="entry name" value="Dihydrofolate Reductase, subunit A"/>
    <property type="match status" value="1"/>
</dbReference>
<dbReference type="InterPro" id="IPR024072">
    <property type="entry name" value="DHFR-like_dom_sf"/>
</dbReference>
<organism evidence="2">
    <name type="scientific">Desulfacinum infernum</name>
    <dbReference type="NCBI Taxonomy" id="35837"/>
    <lineage>
        <taxon>Bacteria</taxon>
        <taxon>Pseudomonadati</taxon>
        <taxon>Thermodesulfobacteriota</taxon>
        <taxon>Syntrophobacteria</taxon>
        <taxon>Syntrophobacterales</taxon>
        <taxon>Syntrophobacteraceae</taxon>
        <taxon>Desulfacinum</taxon>
    </lineage>
</organism>
<evidence type="ECO:0000259" key="1">
    <source>
        <dbReference type="PROSITE" id="PS51330"/>
    </source>
</evidence>
<name>A0A831ZYS4_9BACT</name>
<evidence type="ECO:0000313" key="2">
    <source>
        <dbReference type="EMBL" id="HFK96508.1"/>
    </source>
</evidence>
<dbReference type="AlphaFoldDB" id="A0A831ZYS4"/>
<dbReference type="SUPFAM" id="SSF53597">
    <property type="entry name" value="Dihydrofolate reductase-like"/>
    <property type="match status" value="1"/>
</dbReference>
<dbReference type="InterPro" id="IPR001796">
    <property type="entry name" value="DHFR_dom"/>
</dbReference>
<gene>
    <name evidence="2" type="ORF">ENS06_04170</name>
</gene>
<dbReference type="InterPro" id="IPR002734">
    <property type="entry name" value="RibDG_C"/>
</dbReference>
<sequence>MDVTVLMAMTLDGKIAQHADHFPDWTPPEDKRFFSERTRRAGVVIMGSRTFDTLGKPLPGRLNVVMTRDASRTSPWTNLLFTSDPPRRILAWLESLGYTEAIVAGGALVNSLFAAEGLIDRLVVTISPKIFGTGISLFSSEISMDLELKDVRRLGRDLVVLTYKVVRPVPG</sequence>
<dbReference type="GO" id="GO:0004146">
    <property type="term" value="F:dihydrofolate reductase activity"/>
    <property type="evidence" value="ECO:0007669"/>
    <property type="project" value="InterPro"/>
</dbReference>
<comment type="caution">
    <text evidence="2">The sequence shown here is derived from an EMBL/GenBank/DDBJ whole genome shotgun (WGS) entry which is preliminary data.</text>
</comment>
<protein>
    <submittedName>
        <fullName evidence="2">Dihydrofolate reductase</fullName>
    </submittedName>
</protein>
<dbReference type="GO" id="GO:0008703">
    <property type="term" value="F:5-amino-6-(5-phosphoribosylamino)uracil reductase activity"/>
    <property type="evidence" value="ECO:0007669"/>
    <property type="project" value="InterPro"/>
</dbReference>
<dbReference type="GO" id="GO:0046654">
    <property type="term" value="P:tetrahydrofolate biosynthetic process"/>
    <property type="evidence" value="ECO:0007669"/>
    <property type="project" value="InterPro"/>
</dbReference>